<feature type="compositionally biased region" description="Basic and acidic residues" evidence="1">
    <location>
        <begin position="181"/>
        <end position="217"/>
    </location>
</feature>
<evidence type="ECO:0000313" key="3">
    <source>
        <dbReference type="Proteomes" id="UP000821866"/>
    </source>
</evidence>
<accession>A0A9J6DLM0</accession>
<name>A0A9J6DLM0_RHIMP</name>
<protein>
    <submittedName>
        <fullName evidence="2">Uncharacterized protein</fullName>
    </submittedName>
</protein>
<organism evidence="2 3">
    <name type="scientific">Rhipicephalus microplus</name>
    <name type="common">Cattle tick</name>
    <name type="synonym">Boophilus microplus</name>
    <dbReference type="NCBI Taxonomy" id="6941"/>
    <lineage>
        <taxon>Eukaryota</taxon>
        <taxon>Metazoa</taxon>
        <taxon>Ecdysozoa</taxon>
        <taxon>Arthropoda</taxon>
        <taxon>Chelicerata</taxon>
        <taxon>Arachnida</taxon>
        <taxon>Acari</taxon>
        <taxon>Parasitiformes</taxon>
        <taxon>Ixodida</taxon>
        <taxon>Ixodoidea</taxon>
        <taxon>Ixodidae</taxon>
        <taxon>Rhipicephalinae</taxon>
        <taxon>Rhipicephalus</taxon>
        <taxon>Boophilus</taxon>
    </lineage>
</organism>
<proteinExistence type="predicted"/>
<reference evidence="2" key="1">
    <citation type="journal article" date="2020" name="Cell">
        <title>Large-Scale Comparative Analyses of Tick Genomes Elucidate Their Genetic Diversity and Vector Capacities.</title>
        <authorList>
            <consortium name="Tick Genome and Microbiome Consortium (TIGMIC)"/>
            <person name="Jia N."/>
            <person name="Wang J."/>
            <person name="Shi W."/>
            <person name="Du L."/>
            <person name="Sun Y."/>
            <person name="Zhan W."/>
            <person name="Jiang J.F."/>
            <person name="Wang Q."/>
            <person name="Zhang B."/>
            <person name="Ji P."/>
            <person name="Bell-Sakyi L."/>
            <person name="Cui X.M."/>
            <person name="Yuan T.T."/>
            <person name="Jiang B.G."/>
            <person name="Yang W.F."/>
            <person name="Lam T.T."/>
            <person name="Chang Q.C."/>
            <person name="Ding S.J."/>
            <person name="Wang X.J."/>
            <person name="Zhu J.G."/>
            <person name="Ruan X.D."/>
            <person name="Zhao L."/>
            <person name="Wei J.T."/>
            <person name="Ye R.Z."/>
            <person name="Que T.C."/>
            <person name="Du C.H."/>
            <person name="Zhou Y.H."/>
            <person name="Cheng J.X."/>
            <person name="Dai P.F."/>
            <person name="Guo W.B."/>
            <person name="Han X.H."/>
            <person name="Huang E.J."/>
            <person name="Li L.F."/>
            <person name="Wei W."/>
            <person name="Gao Y.C."/>
            <person name="Liu J.Z."/>
            <person name="Shao H.Z."/>
            <person name="Wang X."/>
            <person name="Wang C.C."/>
            <person name="Yang T.C."/>
            <person name="Huo Q.B."/>
            <person name="Li W."/>
            <person name="Chen H.Y."/>
            <person name="Chen S.E."/>
            <person name="Zhou L.G."/>
            <person name="Ni X.B."/>
            <person name="Tian J.H."/>
            <person name="Sheng Y."/>
            <person name="Liu T."/>
            <person name="Pan Y.S."/>
            <person name="Xia L.Y."/>
            <person name="Li J."/>
            <person name="Zhao F."/>
            <person name="Cao W.C."/>
        </authorList>
    </citation>
    <scope>NUCLEOTIDE SEQUENCE</scope>
    <source>
        <strain evidence="2">Rmic-2018</strain>
    </source>
</reference>
<reference evidence="2" key="2">
    <citation type="submission" date="2021-09" db="EMBL/GenBank/DDBJ databases">
        <authorList>
            <person name="Jia N."/>
            <person name="Wang J."/>
            <person name="Shi W."/>
            <person name="Du L."/>
            <person name="Sun Y."/>
            <person name="Zhan W."/>
            <person name="Jiang J."/>
            <person name="Wang Q."/>
            <person name="Zhang B."/>
            <person name="Ji P."/>
            <person name="Sakyi L.B."/>
            <person name="Cui X."/>
            <person name="Yuan T."/>
            <person name="Jiang B."/>
            <person name="Yang W."/>
            <person name="Lam T.T.-Y."/>
            <person name="Chang Q."/>
            <person name="Ding S."/>
            <person name="Wang X."/>
            <person name="Zhu J."/>
            <person name="Ruan X."/>
            <person name="Zhao L."/>
            <person name="Wei J."/>
            <person name="Que T."/>
            <person name="Du C."/>
            <person name="Cheng J."/>
            <person name="Dai P."/>
            <person name="Han X."/>
            <person name="Huang E."/>
            <person name="Gao Y."/>
            <person name="Liu J."/>
            <person name="Shao H."/>
            <person name="Ye R."/>
            <person name="Li L."/>
            <person name="Wei W."/>
            <person name="Wang X."/>
            <person name="Wang C."/>
            <person name="Huo Q."/>
            <person name="Li W."/>
            <person name="Guo W."/>
            <person name="Chen H."/>
            <person name="Chen S."/>
            <person name="Zhou L."/>
            <person name="Zhou L."/>
            <person name="Ni X."/>
            <person name="Tian J."/>
            <person name="Zhou Y."/>
            <person name="Sheng Y."/>
            <person name="Liu T."/>
            <person name="Pan Y."/>
            <person name="Xia L."/>
            <person name="Li J."/>
            <person name="Zhao F."/>
            <person name="Cao W."/>
        </authorList>
    </citation>
    <scope>NUCLEOTIDE SEQUENCE</scope>
    <source>
        <strain evidence="2">Rmic-2018</strain>
        <tissue evidence="2">Larvae</tissue>
    </source>
</reference>
<evidence type="ECO:0000313" key="2">
    <source>
        <dbReference type="EMBL" id="KAH8022975.1"/>
    </source>
</evidence>
<dbReference type="AlphaFoldDB" id="A0A9J6DLM0"/>
<dbReference type="Proteomes" id="UP000821866">
    <property type="component" value="Chromosome 6"/>
</dbReference>
<keyword evidence="3" id="KW-1185">Reference proteome</keyword>
<feature type="region of interest" description="Disordered" evidence="1">
    <location>
        <begin position="149"/>
        <end position="294"/>
    </location>
</feature>
<feature type="region of interest" description="Disordered" evidence="1">
    <location>
        <begin position="96"/>
        <end position="122"/>
    </location>
</feature>
<dbReference type="EMBL" id="JABSTU010000008">
    <property type="protein sequence ID" value="KAH8022975.1"/>
    <property type="molecule type" value="Genomic_DNA"/>
</dbReference>
<sequence length="294" mass="32911">MDTTLVHNPESVALLRNALEQACDRPPEPRSWDELKHRWRTELTKAGRERKARLTTELNDMLRKTRIVRRGKTLTFAMHDYLDQLKARAFPREAPKAAVPGYPDGDPPPPLQQGAEDESDSDPLSRILLTATPAVATGHAHLIKAKSPVPECAARARNRRRDSRSLNLDLRRLPPAQHPTTEQRCRHERVDEHATLSEPEPLKDAGENGSESSHDGTDTEQAAMRTLKPAPPKPRGSHGWSRCRKARRKKYQTTRLPVDDPSPAETIPPAGPANEADKDFPTNPTQPARGRSDR</sequence>
<gene>
    <name evidence="2" type="ORF">HPB51_008775</name>
</gene>
<comment type="caution">
    <text evidence="2">The sequence shown here is derived from an EMBL/GenBank/DDBJ whole genome shotgun (WGS) entry which is preliminary data.</text>
</comment>
<feature type="compositionally biased region" description="Basic residues" evidence="1">
    <location>
        <begin position="241"/>
        <end position="252"/>
    </location>
</feature>
<evidence type="ECO:0000256" key="1">
    <source>
        <dbReference type="SAM" id="MobiDB-lite"/>
    </source>
</evidence>